<gene>
    <name evidence="2" type="ORF">FB559_2489</name>
</gene>
<organism evidence="2 3">
    <name type="scientific">Actinoallomurus bryophytorum</name>
    <dbReference type="NCBI Taxonomy" id="1490222"/>
    <lineage>
        <taxon>Bacteria</taxon>
        <taxon>Bacillati</taxon>
        <taxon>Actinomycetota</taxon>
        <taxon>Actinomycetes</taxon>
        <taxon>Streptosporangiales</taxon>
        <taxon>Thermomonosporaceae</taxon>
        <taxon>Actinoallomurus</taxon>
    </lineage>
</organism>
<sequence>MSGETDLDRLLSGLDPELHEGVYVFATLPEDVPGLNPVMTFTEAEGRTVVLPAEEADRAGVPYVSPSAWITLRVHSSLEAVGMMAAIATALTEAGISCNAVSAYHHDHLFVPWPRARDAVDVLHALGRR</sequence>
<dbReference type="InterPro" id="IPR045865">
    <property type="entry name" value="ACT-like_dom_sf"/>
</dbReference>
<dbReference type="InterPro" id="IPR018717">
    <property type="entry name" value="DUF2241"/>
</dbReference>
<protein>
    <recommendedName>
        <fullName evidence="1">DUF2241 domain-containing protein</fullName>
    </recommendedName>
</protein>
<evidence type="ECO:0000313" key="3">
    <source>
        <dbReference type="Proteomes" id="UP000316096"/>
    </source>
</evidence>
<dbReference type="EMBL" id="VFOZ01000001">
    <property type="protein sequence ID" value="TQL96936.1"/>
    <property type="molecule type" value="Genomic_DNA"/>
</dbReference>
<comment type="caution">
    <text evidence="2">The sequence shown here is derived from an EMBL/GenBank/DDBJ whole genome shotgun (WGS) entry which is preliminary data.</text>
</comment>
<evidence type="ECO:0000313" key="2">
    <source>
        <dbReference type="EMBL" id="TQL96936.1"/>
    </source>
</evidence>
<dbReference type="Gene3D" id="3.30.2130.10">
    <property type="entry name" value="VC0802-like"/>
    <property type="match status" value="1"/>
</dbReference>
<dbReference type="Pfam" id="PF10000">
    <property type="entry name" value="ACT_3"/>
    <property type="match status" value="1"/>
</dbReference>
<accession>A0A543CIL4</accession>
<dbReference type="RefSeq" id="WP_141955727.1">
    <property type="nucleotide sequence ID" value="NZ_VFOZ01000001.1"/>
</dbReference>
<dbReference type="SUPFAM" id="SSF55021">
    <property type="entry name" value="ACT-like"/>
    <property type="match status" value="2"/>
</dbReference>
<dbReference type="Proteomes" id="UP000316096">
    <property type="component" value="Unassembled WGS sequence"/>
</dbReference>
<keyword evidence="3" id="KW-1185">Reference proteome</keyword>
<proteinExistence type="predicted"/>
<dbReference type="AlphaFoldDB" id="A0A543CIL4"/>
<feature type="domain" description="DUF2241" evidence="1">
    <location>
        <begin position="2"/>
        <end position="67"/>
    </location>
</feature>
<dbReference type="OrthoDB" id="9797178at2"/>
<dbReference type="PANTHER" id="PTHR39199">
    <property type="entry name" value="BLR5128 PROTEIN"/>
    <property type="match status" value="1"/>
</dbReference>
<evidence type="ECO:0000259" key="1">
    <source>
        <dbReference type="Pfam" id="PF10000"/>
    </source>
</evidence>
<name>A0A543CIL4_9ACTN</name>
<dbReference type="PANTHER" id="PTHR39199:SF1">
    <property type="entry name" value="BLR5128 PROTEIN"/>
    <property type="match status" value="1"/>
</dbReference>
<reference evidence="2 3" key="1">
    <citation type="submission" date="2019-06" db="EMBL/GenBank/DDBJ databases">
        <title>Sequencing the genomes of 1000 actinobacteria strains.</title>
        <authorList>
            <person name="Klenk H.-P."/>
        </authorList>
    </citation>
    <scope>NUCLEOTIDE SEQUENCE [LARGE SCALE GENOMIC DNA]</scope>
    <source>
        <strain evidence="2 3">DSM 102200</strain>
    </source>
</reference>